<dbReference type="EC" id="3.1.-.-" evidence="6"/>
<dbReference type="OrthoDB" id="9801520at2"/>
<keyword evidence="1 6" id="KW-0540">Nuclease</keyword>
<dbReference type="GO" id="GO:0016787">
    <property type="term" value="F:hydrolase activity"/>
    <property type="evidence" value="ECO:0007669"/>
    <property type="project" value="UniProtKB-KW"/>
</dbReference>
<dbReference type="InterPro" id="IPR004603">
    <property type="entry name" value="DNA_mismatch_endonuc_vsr"/>
</dbReference>
<evidence type="ECO:0000256" key="5">
    <source>
        <dbReference type="ARBA" id="ARBA00023204"/>
    </source>
</evidence>
<evidence type="ECO:0000256" key="2">
    <source>
        <dbReference type="ARBA" id="ARBA00022759"/>
    </source>
</evidence>
<keyword evidence="5 6" id="KW-0234">DNA repair</keyword>
<keyword evidence="3 6" id="KW-0227">DNA damage</keyword>
<accession>A0A1I3MPR0</accession>
<keyword evidence="2 6" id="KW-0255">Endonuclease</keyword>
<comment type="similarity">
    <text evidence="6">Belongs to the vsr family.</text>
</comment>
<sequence length="153" mass="18227">MVDIVSSEVRSRMMSGIKGKDTKPEILIRQLLHRAGYRFRLHRKDLPGRPDIVLTRYNAVLFVNGCFWHGHEDCNLFRLPKSRPEFWEKKIFDNRARDHRKQIELIELGWRVGVVWECALKGKNALDHDSILRCLEEFIRRDSPFYELRGTHQ</sequence>
<protein>
    <recommendedName>
        <fullName evidence="6">Very short patch repair endonuclease</fullName>
        <ecNumber evidence="6">3.1.-.-</ecNumber>
    </recommendedName>
</protein>
<reference evidence="7 8" key="1">
    <citation type="submission" date="2016-10" db="EMBL/GenBank/DDBJ databases">
        <authorList>
            <person name="de Groot N.N."/>
        </authorList>
    </citation>
    <scope>NUCLEOTIDE SEQUENCE [LARGE SCALE GENOMIC DNA]</scope>
    <source>
        <strain evidence="7 8">CGMCC 1.8891</strain>
    </source>
</reference>
<proteinExistence type="inferred from homology"/>
<dbReference type="Gene3D" id="3.40.960.10">
    <property type="entry name" value="VSR Endonuclease"/>
    <property type="match status" value="1"/>
</dbReference>
<dbReference type="GO" id="GO:0004519">
    <property type="term" value="F:endonuclease activity"/>
    <property type="evidence" value="ECO:0007669"/>
    <property type="project" value="UniProtKB-KW"/>
</dbReference>
<dbReference type="NCBIfam" id="TIGR00632">
    <property type="entry name" value="vsr"/>
    <property type="match status" value="1"/>
</dbReference>
<dbReference type="CDD" id="cd00221">
    <property type="entry name" value="Vsr"/>
    <property type="match status" value="1"/>
</dbReference>
<dbReference type="RefSeq" id="WP_066602987.1">
    <property type="nucleotide sequence ID" value="NZ_FORY01000001.1"/>
</dbReference>
<organism evidence="7 8">
    <name type="scientific">Celeribacter halophilus</name>
    <dbReference type="NCBI Taxonomy" id="576117"/>
    <lineage>
        <taxon>Bacteria</taxon>
        <taxon>Pseudomonadati</taxon>
        <taxon>Pseudomonadota</taxon>
        <taxon>Alphaproteobacteria</taxon>
        <taxon>Rhodobacterales</taxon>
        <taxon>Roseobacteraceae</taxon>
        <taxon>Celeribacter</taxon>
    </lineage>
</organism>
<dbReference type="SUPFAM" id="SSF52980">
    <property type="entry name" value="Restriction endonuclease-like"/>
    <property type="match status" value="1"/>
</dbReference>
<evidence type="ECO:0000256" key="6">
    <source>
        <dbReference type="PIRNR" id="PIRNR018267"/>
    </source>
</evidence>
<evidence type="ECO:0000256" key="4">
    <source>
        <dbReference type="ARBA" id="ARBA00022801"/>
    </source>
</evidence>
<dbReference type="GO" id="GO:0006298">
    <property type="term" value="P:mismatch repair"/>
    <property type="evidence" value="ECO:0007669"/>
    <property type="project" value="UniProtKB-UniRule"/>
</dbReference>
<evidence type="ECO:0000313" key="7">
    <source>
        <dbReference type="EMBL" id="SFI98932.1"/>
    </source>
</evidence>
<dbReference type="Pfam" id="PF03852">
    <property type="entry name" value="Vsr"/>
    <property type="match status" value="1"/>
</dbReference>
<comment type="function">
    <text evidence="6">May nick specific sequences that contain T:G mispairs resulting from m5C-deamination.</text>
</comment>
<evidence type="ECO:0000256" key="3">
    <source>
        <dbReference type="ARBA" id="ARBA00022763"/>
    </source>
</evidence>
<dbReference type="GeneID" id="98663570"/>
<keyword evidence="8" id="KW-1185">Reference proteome</keyword>
<name>A0A1I3MPR0_9RHOB</name>
<gene>
    <name evidence="7" type="ORF">SAMN04488138_10194</name>
</gene>
<evidence type="ECO:0000256" key="1">
    <source>
        <dbReference type="ARBA" id="ARBA00022722"/>
    </source>
</evidence>
<dbReference type="AlphaFoldDB" id="A0A1I3MPR0"/>
<keyword evidence="4 6" id="KW-0378">Hydrolase</keyword>
<dbReference type="PIRSF" id="PIRSF018267">
    <property type="entry name" value="VSR_endonuc"/>
    <property type="match status" value="1"/>
</dbReference>
<dbReference type="InterPro" id="IPR011335">
    <property type="entry name" value="Restrct_endonuc-II-like"/>
</dbReference>
<dbReference type="Proteomes" id="UP000183299">
    <property type="component" value="Unassembled WGS sequence"/>
</dbReference>
<evidence type="ECO:0000313" key="8">
    <source>
        <dbReference type="Proteomes" id="UP000183299"/>
    </source>
</evidence>
<dbReference type="STRING" id="576117.SAMN04488138_10194"/>
<dbReference type="EMBL" id="FORY01000001">
    <property type="protein sequence ID" value="SFI98932.1"/>
    <property type="molecule type" value="Genomic_DNA"/>
</dbReference>